<evidence type="ECO:0000256" key="3">
    <source>
        <dbReference type="ARBA" id="ARBA00022692"/>
    </source>
</evidence>
<evidence type="ECO:0000256" key="5">
    <source>
        <dbReference type="ARBA" id="ARBA00023136"/>
    </source>
</evidence>
<keyword evidence="4 6" id="KW-1133">Transmembrane helix</keyword>
<comment type="function">
    <text evidence="6">Gustatory receptor which mediates acceptance or avoidance behavior, depending on its substrates.</text>
</comment>
<reference evidence="7" key="2">
    <citation type="submission" date="2020-05" db="UniProtKB">
        <authorList>
            <consortium name="EnsemblMetazoa"/>
        </authorList>
    </citation>
    <scope>IDENTIFICATION</scope>
    <source>
        <strain evidence="7">ACHKN1017</strain>
    </source>
</reference>
<dbReference type="STRING" id="43041.A0A182JPJ2"/>
<protein>
    <recommendedName>
        <fullName evidence="6">Gustatory receptor</fullName>
    </recommendedName>
</protein>
<feature type="transmembrane region" description="Helical" evidence="6">
    <location>
        <begin position="283"/>
        <end position="305"/>
    </location>
</feature>
<name>A0A182JPJ2_9DIPT</name>
<organism evidence="7 8">
    <name type="scientific">Anopheles christyi</name>
    <dbReference type="NCBI Taxonomy" id="43041"/>
    <lineage>
        <taxon>Eukaryota</taxon>
        <taxon>Metazoa</taxon>
        <taxon>Ecdysozoa</taxon>
        <taxon>Arthropoda</taxon>
        <taxon>Hexapoda</taxon>
        <taxon>Insecta</taxon>
        <taxon>Pterygota</taxon>
        <taxon>Neoptera</taxon>
        <taxon>Endopterygota</taxon>
        <taxon>Diptera</taxon>
        <taxon>Nematocera</taxon>
        <taxon>Culicoidea</taxon>
        <taxon>Culicidae</taxon>
        <taxon>Anophelinae</taxon>
        <taxon>Anopheles</taxon>
    </lineage>
</organism>
<accession>A0A182JPJ2</accession>
<keyword evidence="5 6" id="KW-0472">Membrane</keyword>
<dbReference type="VEuPathDB" id="VectorBase:ACHR000426"/>
<keyword evidence="6" id="KW-0807">Transducer</keyword>
<dbReference type="EnsemblMetazoa" id="ACHR000426-RA">
    <property type="protein sequence ID" value="ACHR000426-PA"/>
    <property type="gene ID" value="ACHR000426"/>
</dbReference>
<keyword evidence="2 6" id="KW-1003">Cell membrane</keyword>
<sequence length="362" mass="43129">MEPLEQWFVLAGYVRFHQWLGFQPYRLNSGNVSRFAIHTLVQWFVVAANLSLIIYRRRCILYHCESIGMVVDFIKLLTIGLAILVIYVELFRTIDNVCVCWRTLYKVHQTLQSQGMVDNRQLIRTMRFYWYFVLGTLLYFVGNEWFTYHFAQEMQTKRYYAYFFGLQYLLHIKLQQLIYPVIMLDLYLRMTRTALEHHVELLQCSERLGCSSYMEFLAGKVNTLKALHSDLFQVSVELNEAFGWTYLLIYYKNYIYILSNAYWVVFWILKNQLNHASRIISRLVIRTILLTATFYVNTCAMNTSVHFKHRLHTINLRIQIKSRSLYSMIVFTVGAYISIFVQQAVHQIDEMECTDHEIQCLS</sequence>
<keyword evidence="8" id="KW-1185">Reference proteome</keyword>
<reference evidence="8" key="1">
    <citation type="submission" date="2013-03" db="EMBL/GenBank/DDBJ databases">
        <title>The Genome Sequence of Anopheles christyi ACHKN1017.</title>
        <authorList>
            <consortium name="The Broad Institute Genomics Platform"/>
            <person name="Neafsey D.E."/>
            <person name="Besansky N."/>
            <person name="Walker B."/>
            <person name="Young S.K."/>
            <person name="Zeng Q."/>
            <person name="Gargeya S."/>
            <person name="Fitzgerald M."/>
            <person name="Haas B."/>
            <person name="Abouelleil A."/>
            <person name="Allen A.W."/>
            <person name="Alvarado L."/>
            <person name="Arachchi H.M."/>
            <person name="Berlin A.M."/>
            <person name="Chapman S.B."/>
            <person name="Gainer-Dewar J."/>
            <person name="Goldberg J."/>
            <person name="Griggs A."/>
            <person name="Gujja S."/>
            <person name="Hansen M."/>
            <person name="Howarth C."/>
            <person name="Imamovic A."/>
            <person name="Ireland A."/>
            <person name="Larimer J."/>
            <person name="McCowan C."/>
            <person name="Murphy C."/>
            <person name="Pearson M."/>
            <person name="Poon T.W."/>
            <person name="Priest M."/>
            <person name="Roberts A."/>
            <person name="Saif S."/>
            <person name="Shea T."/>
            <person name="Sisk P."/>
            <person name="Sykes S."/>
            <person name="Wortman J."/>
            <person name="Nusbaum C."/>
            <person name="Birren B."/>
        </authorList>
    </citation>
    <scope>NUCLEOTIDE SEQUENCE [LARGE SCALE GENOMIC DNA]</scope>
    <source>
        <strain evidence="8">ACHKN1017</strain>
    </source>
</reference>
<dbReference type="GO" id="GO:0007165">
    <property type="term" value="P:signal transduction"/>
    <property type="evidence" value="ECO:0007669"/>
    <property type="project" value="UniProtKB-KW"/>
</dbReference>
<evidence type="ECO:0000256" key="4">
    <source>
        <dbReference type="ARBA" id="ARBA00022989"/>
    </source>
</evidence>
<feature type="transmembrane region" description="Helical" evidence="6">
    <location>
        <begin position="159"/>
        <end position="182"/>
    </location>
</feature>
<dbReference type="AlphaFoldDB" id="A0A182JPJ2"/>
<keyword evidence="6" id="KW-0675">Receptor</keyword>
<dbReference type="Pfam" id="PF08395">
    <property type="entry name" value="7tm_7"/>
    <property type="match status" value="1"/>
</dbReference>
<evidence type="ECO:0000313" key="8">
    <source>
        <dbReference type="Proteomes" id="UP000075881"/>
    </source>
</evidence>
<feature type="transmembrane region" description="Helical" evidence="6">
    <location>
        <begin position="254"/>
        <end position="271"/>
    </location>
</feature>
<evidence type="ECO:0000256" key="6">
    <source>
        <dbReference type="RuleBase" id="RU363108"/>
    </source>
</evidence>
<evidence type="ECO:0000256" key="1">
    <source>
        <dbReference type="ARBA" id="ARBA00004651"/>
    </source>
</evidence>
<evidence type="ECO:0000313" key="7">
    <source>
        <dbReference type="EnsemblMetazoa" id="ACHR000426-PA"/>
    </source>
</evidence>
<dbReference type="GO" id="GO:0050909">
    <property type="term" value="P:sensory perception of taste"/>
    <property type="evidence" value="ECO:0007669"/>
    <property type="project" value="InterPro"/>
</dbReference>
<proteinExistence type="inferred from homology"/>
<dbReference type="InterPro" id="IPR013604">
    <property type="entry name" value="7TM_chemorcpt"/>
</dbReference>
<dbReference type="Proteomes" id="UP000075881">
    <property type="component" value="Unassembled WGS sequence"/>
</dbReference>
<feature type="transmembrane region" description="Helical" evidence="6">
    <location>
        <begin position="35"/>
        <end position="55"/>
    </location>
</feature>
<feature type="transmembrane region" description="Helical" evidence="6">
    <location>
        <begin position="325"/>
        <end position="341"/>
    </location>
</feature>
<keyword evidence="3 6" id="KW-0812">Transmembrane</keyword>
<evidence type="ECO:0000256" key="2">
    <source>
        <dbReference type="ARBA" id="ARBA00022475"/>
    </source>
</evidence>
<comment type="similarity">
    <text evidence="6">Belongs to the insect chemoreceptor superfamily. Gustatory receptor (GR) family.</text>
</comment>
<dbReference type="GO" id="GO:0005886">
    <property type="term" value="C:plasma membrane"/>
    <property type="evidence" value="ECO:0007669"/>
    <property type="project" value="UniProtKB-SubCell"/>
</dbReference>
<feature type="transmembrane region" description="Helical" evidence="6">
    <location>
        <begin position="67"/>
        <end position="87"/>
    </location>
</feature>
<comment type="subcellular location">
    <subcellularLocation>
        <location evidence="1 6">Cell membrane</location>
        <topology evidence="1 6">Multi-pass membrane protein</topology>
    </subcellularLocation>
</comment>
<feature type="transmembrane region" description="Helical" evidence="6">
    <location>
        <begin position="128"/>
        <end position="147"/>
    </location>
</feature>